<dbReference type="Proteomes" id="UP000320811">
    <property type="component" value="Unassembled WGS sequence"/>
</dbReference>
<gene>
    <name evidence="1" type="ORF">FHW36_1011128</name>
</gene>
<dbReference type="EMBL" id="VIWO01000001">
    <property type="protein sequence ID" value="TWF45201.1"/>
    <property type="molecule type" value="Genomic_DNA"/>
</dbReference>
<evidence type="ECO:0000313" key="2">
    <source>
        <dbReference type="Proteomes" id="UP000320811"/>
    </source>
</evidence>
<evidence type="ECO:0000313" key="1">
    <source>
        <dbReference type="EMBL" id="TWF45201.1"/>
    </source>
</evidence>
<dbReference type="RefSeq" id="WP_145663519.1">
    <property type="nucleotide sequence ID" value="NZ_VIWO01000001.1"/>
</dbReference>
<name>A0A561Q4A1_9BACT</name>
<reference evidence="1 2" key="1">
    <citation type="submission" date="2019-06" db="EMBL/GenBank/DDBJ databases">
        <title>Sorghum-associated microbial communities from plants grown in Nebraska, USA.</title>
        <authorList>
            <person name="Schachtman D."/>
        </authorList>
    </citation>
    <scope>NUCLEOTIDE SEQUENCE [LARGE SCALE GENOMIC DNA]</scope>
    <source>
        <strain evidence="1 2">1209</strain>
    </source>
</reference>
<dbReference type="AlphaFoldDB" id="A0A561Q4A1"/>
<organism evidence="1 2">
    <name type="scientific">Chitinophaga polysaccharea</name>
    <dbReference type="NCBI Taxonomy" id="1293035"/>
    <lineage>
        <taxon>Bacteria</taxon>
        <taxon>Pseudomonadati</taxon>
        <taxon>Bacteroidota</taxon>
        <taxon>Chitinophagia</taxon>
        <taxon>Chitinophagales</taxon>
        <taxon>Chitinophagaceae</taxon>
        <taxon>Chitinophaga</taxon>
    </lineage>
</organism>
<dbReference type="PROSITE" id="PS51257">
    <property type="entry name" value="PROKAR_LIPOPROTEIN"/>
    <property type="match status" value="1"/>
</dbReference>
<keyword evidence="2" id="KW-1185">Reference proteome</keyword>
<sequence>MRILVTALLSAIVMLSISCKKDSKDDAQRRKYVSMKLDNRVYLVDNPKGTIYAPNLTDNNPNNDYPRLEITGQTYTGDVITMAMAAPSLPFTPGAYPATKTGNGMSIVLNSVYANTLVSTGSSDFVIRITRIDNMMVEGTFSGTLADQSAEGGPRSVQDGAFRAIITQVGQ</sequence>
<comment type="caution">
    <text evidence="1">The sequence shown here is derived from an EMBL/GenBank/DDBJ whole genome shotgun (WGS) entry which is preliminary data.</text>
</comment>
<accession>A0A561Q4A1</accession>
<dbReference type="OrthoDB" id="669443at2"/>
<proteinExistence type="predicted"/>
<protein>
    <submittedName>
        <fullName evidence="1">Uncharacterized protein</fullName>
    </submittedName>
</protein>